<evidence type="ECO:0000256" key="6">
    <source>
        <dbReference type="SAM" id="Phobius"/>
    </source>
</evidence>
<dbReference type="EMBL" id="KN824279">
    <property type="protein sequence ID" value="KIM32994.1"/>
    <property type="molecule type" value="Genomic_DNA"/>
</dbReference>
<reference evidence="10" key="2">
    <citation type="submission" date="2015-01" db="EMBL/GenBank/DDBJ databases">
        <title>Evolutionary Origins and Diversification of the Mycorrhizal Mutualists.</title>
        <authorList>
            <consortium name="DOE Joint Genome Institute"/>
            <consortium name="Mycorrhizal Genomics Consortium"/>
            <person name="Kohler A."/>
            <person name="Kuo A."/>
            <person name="Nagy L.G."/>
            <person name="Floudas D."/>
            <person name="Copeland A."/>
            <person name="Barry K.W."/>
            <person name="Cichocki N."/>
            <person name="Veneault-Fourrey C."/>
            <person name="LaButti K."/>
            <person name="Lindquist E.A."/>
            <person name="Lipzen A."/>
            <person name="Lundell T."/>
            <person name="Morin E."/>
            <person name="Murat C."/>
            <person name="Riley R."/>
            <person name="Ohm R."/>
            <person name="Sun H."/>
            <person name="Tunlid A."/>
            <person name="Henrissat B."/>
            <person name="Grigoriev I.V."/>
            <person name="Hibbett D.S."/>
            <person name="Martin F."/>
        </authorList>
    </citation>
    <scope>NUCLEOTIDE SEQUENCE [LARGE SCALE GENOMIC DNA]</scope>
    <source>
        <strain evidence="10">MAFF 305830</strain>
    </source>
</reference>
<dbReference type="Pfam" id="PF13886">
    <property type="entry name" value="TM7S3_TM198"/>
    <property type="match status" value="1"/>
</dbReference>
<keyword evidence="4 6" id="KW-0472">Membrane</keyword>
<protein>
    <recommendedName>
        <fullName evidence="8">TM7S3/TM198-like domain-containing protein</fullName>
    </recommendedName>
</protein>
<evidence type="ECO:0000259" key="8">
    <source>
        <dbReference type="Pfam" id="PF13886"/>
    </source>
</evidence>
<dbReference type="PANTHER" id="PTHR39469">
    <property type="entry name" value="CHROMOSOME 1, WHOLE GENOME SHOTGUN SEQUENCE"/>
    <property type="match status" value="1"/>
</dbReference>
<keyword evidence="3 6" id="KW-1133">Transmembrane helix</keyword>
<feature type="transmembrane region" description="Helical" evidence="6">
    <location>
        <begin position="84"/>
        <end position="106"/>
    </location>
</feature>
<evidence type="ECO:0000256" key="2">
    <source>
        <dbReference type="ARBA" id="ARBA00022692"/>
    </source>
</evidence>
<feature type="compositionally biased region" description="Basic and acidic residues" evidence="5">
    <location>
        <begin position="619"/>
        <end position="628"/>
    </location>
</feature>
<feature type="compositionally biased region" description="Low complexity" evidence="5">
    <location>
        <begin position="768"/>
        <end position="780"/>
    </location>
</feature>
<organism evidence="9 10">
    <name type="scientific">Serendipita vermifera MAFF 305830</name>
    <dbReference type="NCBI Taxonomy" id="933852"/>
    <lineage>
        <taxon>Eukaryota</taxon>
        <taxon>Fungi</taxon>
        <taxon>Dikarya</taxon>
        <taxon>Basidiomycota</taxon>
        <taxon>Agaricomycotina</taxon>
        <taxon>Agaricomycetes</taxon>
        <taxon>Sebacinales</taxon>
        <taxon>Serendipitaceae</taxon>
        <taxon>Serendipita</taxon>
    </lineage>
</organism>
<dbReference type="STRING" id="933852.A0A0C3BLR1"/>
<dbReference type="OrthoDB" id="102260at2759"/>
<feature type="chain" id="PRO_5002172748" description="TM7S3/TM198-like domain-containing protein" evidence="7">
    <location>
        <begin position="20"/>
        <end position="791"/>
    </location>
</feature>
<dbReference type="InterPro" id="IPR025256">
    <property type="entry name" value="TM7S3/TM198-like_dom"/>
</dbReference>
<sequence>MRLGYMALVFAALIGTVWAQNATSTIVTSTPVSTISRTVSRASTASVSFSTVFSMQTIVTSFPTATATATAVSDSSENGLNTRIGPAFGVLGALLILTGLPSAFWGHKNRWSSFFIVGFYTLAIVCMALIIRFGVLDAVEPPSETLRGLFVLSSVVAGIIGGGFAIFFWKGTKYFIGAWGGFAVGLFIQCLHENGLIEPLGFRYFLYIGCLVIGFVLCTLPKLHYHVLLASTAAIGASAFILGVDCYTNAGLKEFYVYNLGFDALFPQFADKPFKVTQTMQIELGMIGAVTIMGMAVQARVLIALQARLKEINAEQERKNAEVEAKATSRFAQRDEELAIWEREHGSGAAKRISRPDDLEASRTLTPDTHRPSSQFSIFKGGKDRHRSSMTMADLPVQSTPKEERAPTPQITLDFGGSVEQKISSTLLDPPKEQAVGDDAAPQKDADLLTEIRGIREAINSMKQENSSAFPTGATQDVSEFGKSSRPRGGSLGNAFSANTVGVGPRPKVNSATMRGNSTPMLSEWDQYVSNRSLFQPPSGVTQPVTPTNVQARPHSVAVPRAVVQAMEQRQKQERAFGEGGPEAYLSGSSSGHGSRPASALFGAFPTGATTLGENLPTSDRRRTHSDSRMLAQPQPRPASQIHILPPKPSPTRTTEQPVVKTFEELSARHKEKMRALQDPLSKKTQEEAEIAAARNRWERSLAAEKNVMTRKEQETSRRDQSDRRQSHNRASSAFALQNSVGSPARPTSTAKVHDWQRHQADVEASSRSRSKSPLPLSGGRQTMSRKGPST</sequence>
<feature type="transmembrane region" description="Helical" evidence="6">
    <location>
        <begin position="227"/>
        <end position="250"/>
    </location>
</feature>
<dbReference type="GO" id="GO:0016020">
    <property type="term" value="C:membrane"/>
    <property type="evidence" value="ECO:0007669"/>
    <property type="project" value="UniProtKB-SubCell"/>
</dbReference>
<keyword evidence="2 6" id="KW-0812">Transmembrane</keyword>
<dbReference type="Proteomes" id="UP000054097">
    <property type="component" value="Unassembled WGS sequence"/>
</dbReference>
<keyword evidence="7" id="KW-0732">Signal</keyword>
<evidence type="ECO:0000256" key="5">
    <source>
        <dbReference type="SAM" id="MobiDB-lite"/>
    </source>
</evidence>
<dbReference type="HOGENOM" id="CLU_010250_0_0_1"/>
<feature type="transmembrane region" description="Helical" evidence="6">
    <location>
        <begin position="113"/>
        <end position="136"/>
    </location>
</feature>
<proteinExistence type="predicted"/>
<evidence type="ECO:0000256" key="7">
    <source>
        <dbReference type="SAM" id="SignalP"/>
    </source>
</evidence>
<evidence type="ECO:0000256" key="4">
    <source>
        <dbReference type="ARBA" id="ARBA00023136"/>
    </source>
</evidence>
<feature type="compositionally biased region" description="Polar residues" evidence="5">
    <location>
        <begin position="363"/>
        <end position="377"/>
    </location>
</feature>
<feature type="compositionally biased region" description="Basic and acidic residues" evidence="5">
    <location>
        <begin position="696"/>
        <end position="726"/>
    </location>
</feature>
<feature type="compositionally biased region" description="Polar residues" evidence="5">
    <location>
        <begin position="729"/>
        <end position="751"/>
    </location>
</feature>
<feature type="compositionally biased region" description="Polar residues" evidence="5">
    <location>
        <begin position="781"/>
        <end position="791"/>
    </location>
</feature>
<dbReference type="AlphaFoldDB" id="A0A0C3BLR1"/>
<name>A0A0C3BLR1_SERVB</name>
<reference evidence="9 10" key="1">
    <citation type="submission" date="2014-04" db="EMBL/GenBank/DDBJ databases">
        <authorList>
            <consortium name="DOE Joint Genome Institute"/>
            <person name="Kuo A."/>
            <person name="Zuccaro A."/>
            <person name="Kohler A."/>
            <person name="Nagy L.G."/>
            <person name="Floudas D."/>
            <person name="Copeland A."/>
            <person name="Barry K.W."/>
            <person name="Cichocki N."/>
            <person name="Veneault-Fourrey C."/>
            <person name="LaButti K."/>
            <person name="Lindquist E.A."/>
            <person name="Lipzen A."/>
            <person name="Lundell T."/>
            <person name="Morin E."/>
            <person name="Murat C."/>
            <person name="Sun H."/>
            <person name="Tunlid A."/>
            <person name="Henrissat B."/>
            <person name="Grigoriev I.V."/>
            <person name="Hibbett D.S."/>
            <person name="Martin F."/>
            <person name="Nordberg H.P."/>
            <person name="Cantor M.N."/>
            <person name="Hua S.X."/>
        </authorList>
    </citation>
    <scope>NUCLEOTIDE SEQUENCE [LARGE SCALE GENOMIC DNA]</scope>
    <source>
        <strain evidence="9 10">MAFF 305830</strain>
    </source>
</reference>
<evidence type="ECO:0000256" key="3">
    <source>
        <dbReference type="ARBA" id="ARBA00022989"/>
    </source>
</evidence>
<evidence type="ECO:0000313" key="9">
    <source>
        <dbReference type="EMBL" id="KIM32994.1"/>
    </source>
</evidence>
<feature type="compositionally biased region" description="Polar residues" evidence="5">
    <location>
        <begin position="464"/>
        <end position="478"/>
    </location>
</feature>
<feature type="region of interest" description="Disordered" evidence="5">
    <location>
        <begin position="464"/>
        <end position="517"/>
    </location>
</feature>
<feature type="region of interest" description="Disordered" evidence="5">
    <location>
        <begin position="570"/>
        <end position="656"/>
    </location>
</feature>
<feature type="domain" description="TM7S3/TM198-like" evidence="8">
    <location>
        <begin position="92"/>
        <end position="298"/>
    </location>
</feature>
<accession>A0A0C3BLR1</accession>
<keyword evidence="10" id="KW-1185">Reference proteome</keyword>
<feature type="signal peptide" evidence="7">
    <location>
        <begin position="1"/>
        <end position="19"/>
    </location>
</feature>
<comment type="subcellular location">
    <subcellularLocation>
        <location evidence="1">Membrane</location>
        <topology evidence="1">Multi-pass membrane protein</topology>
    </subcellularLocation>
</comment>
<dbReference type="PANTHER" id="PTHR39469:SF1">
    <property type="entry name" value="DUF4203 DOMAIN-CONTAINING PROTEIN"/>
    <property type="match status" value="1"/>
</dbReference>
<gene>
    <name evidence="9" type="ORF">M408DRAFT_326667</name>
</gene>
<feature type="compositionally biased region" description="Polar residues" evidence="5">
    <location>
        <begin position="608"/>
        <end position="617"/>
    </location>
</feature>
<feature type="transmembrane region" description="Helical" evidence="6">
    <location>
        <begin position="204"/>
        <end position="220"/>
    </location>
</feature>
<feature type="transmembrane region" description="Helical" evidence="6">
    <location>
        <begin position="148"/>
        <end position="169"/>
    </location>
</feature>
<evidence type="ECO:0000313" key="10">
    <source>
        <dbReference type="Proteomes" id="UP000054097"/>
    </source>
</evidence>
<evidence type="ECO:0000256" key="1">
    <source>
        <dbReference type="ARBA" id="ARBA00004141"/>
    </source>
</evidence>
<feature type="compositionally biased region" description="Basic and acidic residues" evidence="5">
    <location>
        <begin position="752"/>
        <end position="767"/>
    </location>
</feature>
<feature type="transmembrane region" description="Helical" evidence="6">
    <location>
        <begin position="174"/>
        <end position="192"/>
    </location>
</feature>
<feature type="region of interest" description="Disordered" evidence="5">
    <location>
        <begin position="670"/>
        <end position="791"/>
    </location>
</feature>
<feature type="region of interest" description="Disordered" evidence="5">
    <location>
        <begin position="343"/>
        <end position="388"/>
    </location>
</feature>